<evidence type="ECO:0008006" key="8">
    <source>
        <dbReference type="Google" id="ProtNLM"/>
    </source>
</evidence>
<comment type="subcellular location">
    <subcellularLocation>
        <location evidence="1">Secreted</location>
    </subcellularLocation>
</comment>
<evidence type="ECO:0000313" key="7">
    <source>
        <dbReference type="Proteomes" id="UP001632037"/>
    </source>
</evidence>
<accession>A0ABD3EXI6</accession>
<evidence type="ECO:0000256" key="4">
    <source>
        <dbReference type="ARBA" id="ARBA00023026"/>
    </source>
</evidence>
<dbReference type="InterPro" id="IPR008701">
    <property type="entry name" value="NPP1"/>
</dbReference>
<comment type="caution">
    <text evidence="6">The sequence shown here is derived from an EMBL/GenBank/DDBJ whole genome shotgun (WGS) entry which is preliminary data.</text>
</comment>
<keyword evidence="5" id="KW-0732">Signal</keyword>
<dbReference type="GO" id="GO:0005576">
    <property type="term" value="C:extracellular region"/>
    <property type="evidence" value="ECO:0007669"/>
    <property type="project" value="UniProtKB-SubCell"/>
</dbReference>
<protein>
    <recommendedName>
        <fullName evidence="8">Necrosis inducing-like protein NPP1 type</fullName>
    </recommendedName>
</protein>
<sequence length="258" mass="28908">MKFFSILIAAVASLSAVQAQTKVIPHDTVQPIPQQEPETEAQKAAVKYQPQLHIEDGCHPYPAVQKDGAISGGLKWSGAQAGECKGSPLGSQVYARSTWVEDKWAIMYAWYFPKGRAPLPLPLELRLFGHRHGWEYAVIWLDRPTADNSTILGVSLSAAVGWSKEVPAKKKWMDGDSLKVSYYYNHIFGNTAVKYTEKTGEFQTLITWDQLPDVARDALNNTDWDNTPLNVARVKIPMKDGVFMEKSKVLTPFSWTRL</sequence>
<feature type="chain" id="PRO_5044743530" description="Necrosis inducing-like protein NPP1 type" evidence="5">
    <location>
        <begin position="20"/>
        <end position="258"/>
    </location>
</feature>
<evidence type="ECO:0000256" key="1">
    <source>
        <dbReference type="ARBA" id="ARBA00004613"/>
    </source>
</evidence>
<proteinExistence type="inferred from homology"/>
<keyword evidence="4" id="KW-0843">Virulence</keyword>
<evidence type="ECO:0000256" key="2">
    <source>
        <dbReference type="ARBA" id="ARBA00009520"/>
    </source>
</evidence>
<evidence type="ECO:0000256" key="3">
    <source>
        <dbReference type="ARBA" id="ARBA00022525"/>
    </source>
</evidence>
<dbReference type="PANTHER" id="PTHR33657:SF8">
    <property type="entry name" value="DOMAIN PROTEIN, PUTATIVE (AFU_ORTHOLOGUE AFUA_5G00600)-RELATED"/>
    <property type="match status" value="1"/>
</dbReference>
<dbReference type="PIRSF" id="PIRSF029958">
    <property type="entry name" value="Necrosis-inducing_protein"/>
    <property type="match status" value="1"/>
</dbReference>
<organism evidence="6 7">
    <name type="scientific">Phytophthora oleae</name>
    <dbReference type="NCBI Taxonomy" id="2107226"/>
    <lineage>
        <taxon>Eukaryota</taxon>
        <taxon>Sar</taxon>
        <taxon>Stramenopiles</taxon>
        <taxon>Oomycota</taxon>
        <taxon>Peronosporomycetes</taxon>
        <taxon>Peronosporales</taxon>
        <taxon>Peronosporaceae</taxon>
        <taxon>Phytophthora</taxon>
    </lineage>
</organism>
<comment type="similarity">
    <text evidence="2">Belongs to the Necrosis inducing protein (NPP1) family.</text>
</comment>
<dbReference type="AlphaFoldDB" id="A0ABD3EXI6"/>
<gene>
    <name evidence="6" type="ORF">V7S43_017347</name>
</gene>
<evidence type="ECO:0000256" key="5">
    <source>
        <dbReference type="SAM" id="SignalP"/>
    </source>
</evidence>
<reference evidence="6 7" key="1">
    <citation type="submission" date="2024-09" db="EMBL/GenBank/DDBJ databases">
        <title>Genome sequencing and assembly of Phytophthora oleae, isolate VK10A, causative agent of rot of olive drupes.</title>
        <authorList>
            <person name="Conti Taguali S."/>
            <person name="Riolo M."/>
            <person name="La Spada F."/>
            <person name="Cacciola S.O."/>
            <person name="Dionisio G."/>
        </authorList>
    </citation>
    <scope>NUCLEOTIDE SEQUENCE [LARGE SCALE GENOMIC DNA]</scope>
    <source>
        <strain evidence="6 7">VK10A</strain>
    </source>
</reference>
<evidence type="ECO:0000313" key="6">
    <source>
        <dbReference type="EMBL" id="KAL3657775.1"/>
    </source>
</evidence>
<keyword evidence="7" id="KW-1185">Reference proteome</keyword>
<dbReference type="EMBL" id="JBIMZQ010000061">
    <property type="protein sequence ID" value="KAL3657775.1"/>
    <property type="molecule type" value="Genomic_DNA"/>
</dbReference>
<feature type="signal peptide" evidence="5">
    <location>
        <begin position="1"/>
        <end position="19"/>
    </location>
</feature>
<dbReference type="Pfam" id="PF05630">
    <property type="entry name" value="NPP1"/>
    <property type="match status" value="1"/>
</dbReference>
<dbReference type="Proteomes" id="UP001632037">
    <property type="component" value="Unassembled WGS sequence"/>
</dbReference>
<keyword evidence="3" id="KW-0964">Secreted</keyword>
<name>A0ABD3EXI6_9STRA</name>
<dbReference type="PANTHER" id="PTHR33657">
    <property type="entry name" value="DOMAIN PROTEIN, PUTATIVE (AFU_ORTHOLOGUE AFUA_5G00600)-RELATED"/>
    <property type="match status" value="1"/>
</dbReference>